<dbReference type="Pfam" id="PF07856">
    <property type="entry name" value="Orai-1"/>
    <property type="match status" value="1"/>
</dbReference>
<dbReference type="Proteomes" id="UP000054560">
    <property type="component" value="Unassembled WGS sequence"/>
</dbReference>
<keyword evidence="5 6" id="KW-0472">Membrane</keyword>
<evidence type="ECO:0000256" key="2">
    <source>
        <dbReference type="ARBA" id="ARBA00008062"/>
    </source>
</evidence>
<evidence type="ECO:0000256" key="3">
    <source>
        <dbReference type="ARBA" id="ARBA00022692"/>
    </source>
</evidence>
<accession>A0A0L0G594</accession>
<sequence length="51" mass="5821">IVSSRRAKEGQPQMPPQLSPHKRFKRYIVTAWVASVVLGIQLFLFQVIVVT</sequence>
<protein>
    <submittedName>
        <fullName evidence="7">Uncharacterized protein</fullName>
    </submittedName>
</protein>
<dbReference type="AlphaFoldDB" id="A0A0L0G594"/>
<gene>
    <name evidence="7" type="ORF">SARC_03573</name>
</gene>
<keyword evidence="8" id="KW-1185">Reference proteome</keyword>
<evidence type="ECO:0000256" key="5">
    <source>
        <dbReference type="ARBA" id="ARBA00023136"/>
    </source>
</evidence>
<evidence type="ECO:0000256" key="6">
    <source>
        <dbReference type="SAM" id="Phobius"/>
    </source>
</evidence>
<dbReference type="RefSeq" id="XP_014158114.1">
    <property type="nucleotide sequence ID" value="XM_014302639.1"/>
</dbReference>
<comment type="subcellular location">
    <subcellularLocation>
        <location evidence="1">Membrane</location>
        <topology evidence="1">Multi-pass membrane protein</topology>
    </subcellularLocation>
</comment>
<dbReference type="Gene3D" id="1.20.140.140">
    <property type="entry name" value="Calcium release-activated calcium channel protein Orai"/>
    <property type="match status" value="1"/>
</dbReference>
<keyword evidence="4 6" id="KW-1133">Transmembrane helix</keyword>
<dbReference type="EMBL" id="KQ241780">
    <property type="protein sequence ID" value="KNC84212.1"/>
    <property type="molecule type" value="Genomic_DNA"/>
</dbReference>
<evidence type="ECO:0000313" key="8">
    <source>
        <dbReference type="Proteomes" id="UP000054560"/>
    </source>
</evidence>
<organism evidence="7 8">
    <name type="scientific">Sphaeroforma arctica JP610</name>
    <dbReference type="NCBI Taxonomy" id="667725"/>
    <lineage>
        <taxon>Eukaryota</taxon>
        <taxon>Ichthyosporea</taxon>
        <taxon>Ichthyophonida</taxon>
        <taxon>Sphaeroforma</taxon>
    </lineage>
</organism>
<dbReference type="GeneID" id="25904077"/>
<dbReference type="InterPro" id="IPR038350">
    <property type="entry name" value="Orai_sf"/>
</dbReference>
<evidence type="ECO:0000256" key="4">
    <source>
        <dbReference type="ARBA" id="ARBA00022989"/>
    </source>
</evidence>
<keyword evidence="3 6" id="KW-0812">Transmembrane</keyword>
<dbReference type="InterPro" id="IPR012446">
    <property type="entry name" value="CRAC_channel"/>
</dbReference>
<evidence type="ECO:0000313" key="7">
    <source>
        <dbReference type="EMBL" id="KNC84212.1"/>
    </source>
</evidence>
<feature type="non-terminal residue" evidence="7">
    <location>
        <position position="1"/>
    </location>
</feature>
<proteinExistence type="inferred from homology"/>
<evidence type="ECO:0000256" key="1">
    <source>
        <dbReference type="ARBA" id="ARBA00004141"/>
    </source>
</evidence>
<feature type="transmembrane region" description="Helical" evidence="6">
    <location>
        <begin position="27"/>
        <end position="49"/>
    </location>
</feature>
<reference evidence="7 8" key="1">
    <citation type="submission" date="2011-02" db="EMBL/GenBank/DDBJ databases">
        <title>The Genome Sequence of Sphaeroforma arctica JP610.</title>
        <authorList>
            <consortium name="The Broad Institute Genome Sequencing Platform"/>
            <person name="Russ C."/>
            <person name="Cuomo C."/>
            <person name="Young S.K."/>
            <person name="Zeng Q."/>
            <person name="Gargeya S."/>
            <person name="Alvarado L."/>
            <person name="Berlin A."/>
            <person name="Chapman S.B."/>
            <person name="Chen Z."/>
            <person name="Freedman E."/>
            <person name="Gellesch M."/>
            <person name="Goldberg J."/>
            <person name="Griggs A."/>
            <person name="Gujja S."/>
            <person name="Heilman E."/>
            <person name="Heiman D."/>
            <person name="Howarth C."/>
            <person name="Mehta T."/>
            <person name="Neiman D."/>
            <person name="Pearson M."/>
            <person name="Roberts A."/>
            <person name="Saif S."/>
            <person name="Shea T."/>
            <person name="Shenoy N."/>
            <person name="Sisk P."/>
            <person name="Stolte C."/>
            <person name="Sykes S."/>
            <person name="White J."/>
            <person name="Yandava C."/>
            <person name="Burger G."/>
            <person name="Gray M.W."/>
            <person name="Holland P.W.H."/>
            <person name="King N."/>
            <person name="Lang F.B.F."/>
            <person name="Roger A.J."/>
            <person name="Ruiz-Trillo I."/>
            <person name="Haas B."/>
            <person name="Nusbaum C."/>
            <person name="Birren B."/>
        </authorList>
    </citation>
    <scope>NUCLEOTIDE SEQUENCE [LARGE SCALE GENOMIC DNA]</scope>
    <source>
        <strain evidence="7 8">JP610</strain>
    </source>
</reference>
<dbReference type="GO" id="GO:0016020">
    <property type="term" value="C:membrane"/>
    <property type="evidence" value="ECO:0007669"/>
    <property type="project" value="UniProtKB-SubCell"/>
</dbReference>
<name>A0A0L0G594_9EUKA</name>
<dbReference type="OrthoDB" id="61124at2759"/>
<comment type="similarity">
    <text evidence="2">Belongs to the Orai family.</text>
</comment>